<dbReference type="AlphaFoldDB" id="A0A6S6T756"/>
<evidence type="ECO:0000256" key="1">
    <source>
        <dbReference type="SAM" id="SignalP"/>
    </source>
</evidence>
<organism evidence="2">
    <name type="scientific">uncultured Sulfurovum sp</name>
    <dbReference type="NCBI Taxonomy" id="269237"/>
    <lineage>
        <taxon>Bacteria</taxon>
        <taxon>Pseudomonadati</taxon>
        <taxon>Campylobacterota</taxon>
        <taxon>Epsilonproteobacteria</taxon>
        <taxon>Campylobacterales</taxon>
        <taxon>Sulfurovaceae</taxon>
        <taxon>Sulfurovum</taxon>
        <taxon>environmental samples</taxon>
    </lineage>
</organism>
<dbReference type="SUPFAM" id="SSF56925">
    <property type="entry name" value="OMPA-like"/>
    <property type="match status" value="1"/>
</dbReference>
<feature type="chain" id="PRO_5027670973" evidence="1">
    <location>
        <begin position="21"/>
        <end position="280"/>
    </location>
</feature>
<name>A0A6S6T756_9BACT</name>
<dbReference type="EMBL" id="CACVAX010000038">
    <property type="protein sequence ID" value="CAA6812407.1"/>
    <property type="molecule type" value="Genomic_DNA"/>
</dbReference>
<evidence type="ECO:0000313" key="2">
    <source>
        <dbReference type="EMBL" id="CAA6812407.1"/>
    </source>
</evidence>
<dbReference type="InterPro" id="IPR011250">
    <property type="entry name" value="OMP/PagP_B-barrel"/>
</dbReference>
<reference evidence="2" key="1">
    <citation type="submission" date="2020-01" db="EMBL/GenBank/DDBJ databases">
        <authorList>
            <person name="Meier V. D."/>
            <person name="Meier V D."/>
        </authorList>
    </citation>
    <scope>NUCLEOTIDE SEQUENCE</scope>
    <source>
        <strain evidence="2">HLG_WM_MAG_04</strain>
    </source>
</reference>
<feature type="signal peptide" evidence="1">
    <location>
        <begin position="1"/>
        <end position="20"/>
    </location>
</feature>
<gene>
    <name evidence="2" type="ORF">HELGO_WM5849</name>
</gene>
<accession>A0A6S6T756</accession>
<dbReference type="Gene3D" id="2.40.128.130">
    <property type="entry name" value="Autotransporter beta-domain"/>
    <property type="match status" value="1"/>
</dbReference>
<sequence>MKKTINLVILLLLLPLLLNAQNYEDKFYKDKFHIPKGFGVHTDLGYGSYLVELHSSEVDSAIDYDVLEFTLGSSYVRGKWLWGAYGKFLVDELQSNMYVVTNNSPLNDHANIDKNEFGVYVNYTLNQSDKESWKLNFIYRYASLDAMDSYRSFYDYGSKFKYETNGLALSLVYARAFNKQHSWFAQAGAVYSKARVDMAEYIDNNPQDSFVDDASSSLGAKFGMGYNYNVNKNLFINVRADAWRHDFDKLKVTSRVGDSLPKATLKEQSLTTYGGLTWRF</sequence>
<protein>
    <submittedName>
        <fullName evidence="2">Uncharacterized protein</fullName>
    </submittedName>
</protein>
<proteinExistence type="predicted"/>
<keyword evidence="1" id="KW-0732">Signal</keyword>
<dbReference type="InterPro" id="IPR036709">
    <property type="entry name" value="Autotransporte_beta_dom_sf"/>
</dbReference>